<sequence>MPVGDLPPWARAGEPVHWFHRAIVTADGAASFYDDDGSRWLAENGL</sequence>
<dbReference type="AlphaFoldDB" id="A0A378V0G5"/>
<organism evidence="1 2">
    <name type="scientific">Mycolicibacterium fortuitum</name>
    <name type="common">Mycobacterium fortuitum</name>
    <dbReference type="NCBI Taxonomy" id="1766"/>
    <lineage>
        <taxon>Bacteria</taxon>
        <taxon>Bacillati</taxon>
        <taxon>Actinomycetota</taxon>
        <taxon>Actinomycetes</taxon>
        <taxon>Mycobacteriales</taxon>
        <taxon>Mycobacteriaceae</taxon>
        <taxon>Mycolicibacterium</taxon>
    </lineage>
</organism>
<accession>A0A378V0G5</accession>
<reference evidence="1 2" key="1">
    <citation type="submission" date="2018-06" db="EMBL/GenBank/DDBJ databases">
        <authorList>
            <consortium name="Pathogen Informatics"/>
            <person name="Doyle S."/>
        </authorList>
    </citation>
    <scope>NUCLEOTIDE SEQUENCE [LARGE SCALE GENOMIC DNA]</scope>
    <source>
        <strain evidence="1 2">NCTC1542</strain>
    </source>
</reference>
<name>A0A378V0G5_MYCFO</name>
<dbReference type="Proteomes" id="UP000255389">
    <property type="component" value="Unassembled WGS sequence"/>
</dbReference>
<gene>
    <name evidence="1" type="ORF">NCTC1542_04579</name>
</gene>
<protein>
    <submittedName>
        <fullName evidence="1">Uncharacterized protein</fullName>
    </submittedName>
</protein>
<evidence type="ECO:0000313" key="1">
    <source>
        <dbReference type="EMBL" id="SUA03099.1"/>
    </source>
</evidence>
<dbReference type="EMBL" id="UGQY01000004">
    <property type="protein sequence ID" value="SUA03099.1"/>
    <property type="molecule type" value="Genomic_DNA"/>
</dbReference>
<evidence type="ECO:0000313" key="2">
    <source>
        <dbReference type="Proteomes" id="UP000255389"/>
    </source>
</evidence>
<proteinExistence type="predicted"/>